<protein>
    <submittedName>
        <fullName evidence="1">Uncharacterized protein</fullName>
    </submittedName>
</protein>
<reference evidence="1 2" key="1">
    <citation type="submission" date="2018-10" db="EMBL/GenBank/DDBJ databases">
        <title>Fifty Aureobasidium pullulans genomes reveal a recombining polyextremotolerant generalist.</title>
        <authorList>
            <person name="Gostincar C."/>
            <person name="Turk M."/>
            <person name="Zajc J."/>
            <person name="Gunde-Cimerman N."/>
        </authorList>
    </citation>
    <scope>NUCLEOTIDE SEQUENCE [LARGE SCALE GENOMIC DNA]</scope>
    <source>
        <strain evidence="1 2">EXF-3519</strain>
    </source>
</reference>
<evidence type="ECO:0000313" key="1">
    <source>
        <dbReference type="EMBL" id="THZ71572.1"/>
    </source>
</evidence>
<gene>
    <name evidence="1" type="ORF">D6C85_05210</name>
</gene>
<dbReference type="AlphaFoldDB" id="A0A4S9WZC7"/>
<proteinExistence type="predicted"/>
<dbReference type="EMBL" id="QZBS01000148">
    <property type="protein sequence ID" value="THZ71572.1"/>
    <property type="molecule type" value="Genomic_DNA"/>
</dbReference>
<comment type="caution">
    <text evidence="1">The sequence shown here is derived from an EMBL/GenBank/DDBJ whole genome shotgun (WGS) entry which is preliminary data.</text>
</comment>
<sequence>MVDPHYISQEMASMAEHFKTGGLGRLAVKITELDQKYAPYSNISATPPTTLSNAGMVCLAQVSPELMISLLDNTLVQKWKTGAIVINDWHRIPRAVRGENEPAIYVNYFAAADGTGLSIAEYQVYLGAMSAVMLGKNAMIGGKKRDINRKIDVYYKKRTGEQTPFSRLLLNAHLDHFEFMRYQNKVINAATKAGALEIRFPGEVRWSFDVDQCIKKHQKLQGNELLLRLTMCVVGVLWPDKGFELSSFALFRVISWAQVHMVSQIPQCAPQRESPVFWPSTGTRRLNSGAVHREPSISMLLVGACLARKSTVALNIHGLVLQGHRRYLDAAGLSHYPASELGVFAKV</sequence>
<evidence type="ECO:0000313" key="2">
    <source>
        <dbReference type="Proteomes" id="UP000309734"/>
    </source>
</evidence>
<dbReference type="Proteomes" id="UP000309734">
    <property type="component" value="Unassembled WGS sequence"/>
</dbReference>
<organism evidence="1 2">
    <name type="scientific">Aureobasidium pullulans</name>
    <name type="common">Black yeast</name>
    <name type="synonym">Pullularia pullulans</name>
    <dbReference type="NCBI Taxonomy" id="5580"/>
    <lineage>
        <taxon>Eukaryota</taxon>
        <taxon>Fungi</taxon>
        <taxon>Dikarya</taxon>
        <taxon>Ascomycota</taxon>
        <taxon>Pezizomycotina</taxon>
        <taxon>Dothideomycetes</taxon>
        <taxon>Dothideomycetidae</taxon>
        <taxon>Dothideales</taxon>
        <taxon>Saccotheciaceae</taxon>
        <taxon>Aureobasidium</taxon>
    </lineage>
</organism>
<name>A0A4S9WZC7_AURPU</name>
<accession>A0A4S9WZC7</accession>